<dbReference type="Gene3D" id="3.20.20.80">
    <property type="entry name" value="Glycosidases"/>
    <property type="match status" value="1"/>
</dbReference>
<dbReference type="CDD" id="cd21510">
    <property type="entry name" value="agarase_cat"/>
    <property type="match status" value="1"/>
</dbReference>
<dbReference type="Proteomes" id="UP001430306">
    <property type="component" value="Unassembled WGS sequence"/>
</dbReference>
<feature type="domain" description="Porphyranase beta-sandwich" evidence="2">
    <location>
        <begin position="597"/>
        <end position="688"/>
    </location>
</feature>
<dbReference type="Pfam" id="PF18206">
    <property type="entry name" value="Porphyrn_cat_1"/>
    <property type="match status" value="1"/>
</dbReference>
<dbReference type="InterPro" id="IPR040527">
    <property type="entry name" value="Beta-sand_Porphyrn"/>
</dbReference>
<sequence>MKRLAGLLLCLAFSPSHLNAQTSNAPASVNAGLSEEGIARRDAHQYLFDSFVQDKQVRYRGEGDYRTIEEVVLSSEKHEVSGEVAIELPKGSSRVASLFKYIVLRGENLTSLGGIDVAPYTGGGTVERSAQEPELYRVKLPAMPVPSDDMPAMVIRTTCADGQTAVVTEIAFNASGRLPNTFDEIPYRTLGADQPRLPVSVKVDLQNELSIAGHIDLEREKFFRYYAAPGTSDKSFEQWAASKNFRPGRQISKLHPGLVIGYGPGEKLKEDPIRKGAADLSFFERNDSSPSKTIEAFEDIDYAMCLNDYPEFMSVEHVGRGTPLVEHFGDAAELAASYIADQLHDGGRTAAWWEVKNESTIKAEWDYHWKKEYDSWKLLADFHNQVAQAVHQKTPDVKVGGPTSAWMQLHVNDFSLYRDQARFMDLTNEDLDFYSHHFYEDTGTLGAWERRKTGYSGYLLGRLEATLDMLRSHMESTNNVKPMLITECGSLQPGRGAADHWLRLRSFSAFTHKFMNRPHQLDLSVPFIFTNMHWNPFSGNAAFVPGENASNRGPLDDFVATPVSNYFELWKDFDGRRLPVRVDGIASVGMDATAVYTGNRLQIALTNMTSRQLAVKLSDLIGEPLGGQTVTQRRLRYDNGHVVYEEALPRSATATIPVDAEETTVLTVVFGADLQPTGTMQRNFVFATGTAVALDEPKTFDLMLADSPKITTATLVIGVHRNDGLRESLVGSWNGHPIRVQPDWSAEFRQMMAPLEIPIDPAQLQEQNELRLETHEGLTVTSVQLRVETLTKNSPEHASAN</sequence>
<gene>
    <name evidence="3" type="ORF">LOC71_22895</name>
</gene>
<protein>
    <submittedName>
        <fullName evidence="3">Beta-agarase</fullName>
    </submittedName>
</protein>
<dbReference type="EMBL" id="JAJKFW010000063">
    <property type="protein sequence ID" value="MCC9645137.1"/>
    <property type="molecule type" value="Genomic_DNA"/>
</dbReference>
<dbReference type="RefSeq" id="WP_230276777.1">
    <property type="nucleotide sequence ID" value="NZ_JAJKFW010000063.1"/>
</dbReference>
<evidence type="ECO:0000313" key="4">
    <source>
        <dbReference type="Proteomes" id="UP001430306"/>
    </source>
</evidence>
<name>A0ABS8NNK6_9BACT</name>
<evidence type="ECO:0000313" key="3">
    <source>
        <dbReference type="EMBL" id="MCC9645137.1"/>
    </source>
</evidence>
<feature type="signal peptide" evidence="1">
    <location>
        <begin position="1"/>
        <end position="20"/>
    </location>
</feature>
<comment type="caution">
    <text evidence="3">The sequence shown here is derived from an EMBL/GenBank/DDBJ whole genome shotgun (WGS) entry which is preliminary data.</text>
</comment>
<evidence type="ECO:0000256" key="1">
    <source>
        <dbReference type="SAM" id="SignalP"/>
    </source>
</evidence>
<keyword evidence="1" id="KW-0732">Signal</keyword>
<dbReference type="InterPro" id="IPR017853">
    <property type="entry name" value="GH"/>
</dbReference>
<accession>A0ABS8NNK6</accession>
<organism evidence="3 4">
    <name type="scientific">Rhodopirellula halodulae</name>
    <dbReference type="NCBI Taxonomy" id="2894198"/>
    <lineage>
        <taxon>Bacteria</taxon>
        <taxon>Pseudomonadati</taxon>
        <taxon>Planctomycetota</taxon>
        <taxon>Planctomycetia</taxon>
        <taxon>Pirellulales</taxon>
        <taxon>Pirellulaceae</taxon>
        <taxon>Rhodopirellula</taxon>
    </lineage>
</organism>
<proteinExistence type="predicted"/>
<evidence type="ECO:0000259" key="2">
    <source>
        <dbReference type="Pfam" id="PF18206"/>
    </source>
</evidence>
<dbReference type="SUPFAM" id="SSF51445">
    <property type="entry name" value="(Trans)glycosidases"/>
    <property type="match status" value="1"/>
</dbReference>
<reference evidence="3" key="1">
    <citation type="submission" date="2021-11" db="EMBL/GenBank/DDBJ databases">
        <title>Genome sequence.</title>
        <authorList>
            <person name="Sun Q."/>
        </authorList>
    </citation>
    <scope>NUCLEOTIDE SEQUENCE</scope>
    <source>
        <strain evidence="3">JC740</strain>
    </source>
</reference>
<dbReference type="Gene3D" id="2.60.120.1200">
    <property type="match status" value="1"/>
</dbReference>
<keyword evidence="4" id="KW-1185">Reference proteome</keyword>
<feature type="chain" id="PRO_5045876833" evidence="1">
    <location>
        <begin position="21"/>
        <end position="801"/>
    </location>
</feature>